<reference evidence="1" key="1">
    <citation type="submission" date="2022-09" db="EMBL/GenBank/DDBJ databases">
        <title>Rhodovastum sp. nov. RN2-1 isolated from soil in Seongnam, South Korea.</title>
        <authorList>
            <person name="Le N.T."/>
        </authorList>
    </citation>
    <scope>NUCLEOTIDE SEQUENCE</scope>
    <source>
        <strain evidence="1">RN2-1</strain>
    </source>
</reference>
<organism evidence="1 2">
    <name type="scientific">Limobrevibacterium gyesilva</name>
    <dbReference type="NCBI Taxonomy" id="2991712"/>
    <lineage>
        <taxon>Bacteria</taxon>
        <taxon>Pseudomonadati</taxon>
        <taxon>Pseudomonadota</taxon>
        <taxon>Alphaproteobacteria</taxon>
        <taxon>Acetobacterales</taxon>
        <taxon>Acetobacteraceae</taxon>
        <taxon>Limobrevibacterium</taxon>
    </lineage>
</organism>
<sequence>MGPAEAGLAAVDVGLIPERSGQQLRQALQERLDRSGAALARRYDLTVRLAWNVELLAIEQDSSVTRVRLVGVANWTLTGRDPQRRTLTSGTSRSLDAFNIINEQYFTADLNNQMVQGRVADALAEQITLQLAAYFNKVAASG</sequence>
<dbReference type="AlphaFoldDB" id="A0AA41YNU9"/>
<proteinExistence type="predicted"/>
<keyword evidence="2" id="KW-1185">Reference proteome</keyword>
<comment type="caution">
    <text evidence="1">The sequence shown here is derived from an EMBL/GenBank/DDBJ whole genome shotgun (WGS) entry which is preliminary data.</text>
</comment>
<name>A0AA41YNU9_9PROT</name>
<dbReference type="EMBL" id="JAPDNT010000002">
    <property type="protein sequence ID" value="MCW3473933.1"/>
    <property type="molecule type" value="Genomic_DNA"/>
</dbReference>
<dbReference type="InterPro" id="IPR007485">
    <property type="entry name" value="LPS_assembly_LptE"/>
</dbReference>
<dbReference type="Proteomes" id="UP001165679">
    <property type="component" value="Unassembled WGS sequence"/>
</dbReference>
<dbReference type="GO" id="GO:0019867">
    <property type="term" value="C:outer membrane"/>
    <property type="evidence" value="ECO:0007669"/>
    <property type="project" value="InterPro"/>
</dbReference>
<accession>A0AA41YNU9</accession>
<gene>
    <name evidence="1" type="primary">lptE</name>
    <name evidence="1" type="ORF">OL599_05020</name>
</gene>
<dbReference type="Pfam" id="PF04390">
    <property type="entry name" value="LptE"/>
    <property type="match status" value="1"/>
</dbReference>
<dbReference type="GO" id="GO:0043165">
    <property type="term" value="P:Gram-negative-bacterium-type cell outer membrane assembly"/>
    <property type="evidence" value="ECO:0007669"/>
    <property type="project" value="InterPro"/>
</dbReference>
<keyword evidence="1" id="KW-0449">Lipoprotein</keyword>
<dbReference type="Gene3D" id="3.30.160.150">
    <property type="entry name" value="Lipoprotein like domain"/>
    <property type="match status" value="1"/>
</dbReference>
<reference evidence="1" key="2">
    <citation type="submission" date="2022-10" db="EMBL/GenBank/DDBJ databases">
        <authorList>
            <person name="Trinh H.N."/>
        </authorList>
    </citation>
    <scope>NUCLEOTIDE SEQUENCE</scope>
    <source>
        <strain evidence="1">RN2-1</strain>
    </source>
</reference>
<evidence type="ECO:0000313" key="2">
    <source>
        <dbReference type="Proteomes" id="UP001165679"/>
    </source>
</evidence>
<protein>
    <submittedName>
        <fullName evidence="1">LPS assembly lipoprotein LptE</fullName>
    </submittedName>
</protein>
<evidence type="ECO:0000313" key="1">
    <source>
        <dbReference type="EMBL" id="MCW3473933.1"/>
    </source>
</evidence>